<gene>
    <name evidence="1" type="ORF">GO495_17580</name>
</gene>
<reference evidence="1 2" key="1">
    <citation type="submission" date="2019-12" db="EMBL/GenBank/DDBJ databases">
        <title>The draft genomic sequence of strain Chitinophaga oryziterrae JCM 16595.</title>
        <authorList>
            <person name="Zhang X."/>
        </authorList>
    </citation>
    <scope>NUCLEOTIDE SEQUENCE [LARGE SCALE GENOMIC DNA]</scope>
    <source>
        <strain evidence="1 2">JCM 16595</strain>
    </source>
</reference>
<proteinExistence type="predicted"/>
<accession>A0A6N8JDF0</accession>
<evidence type="ECO:0008006" key="3">
    <source>
        <dbReference type="Google" id="ProtNLM"/>
    </source>
</evidence>
<dbReference type="RefSeq" id="WP_157301044.1">
    <property type="nucleotide sequence ID" value="NZ_BAAAZB010000002.1"/>
</dbReference>
<comment type="caution">
    <text evidence="1">The sequence shown here is derived from an EMBL/GenBank/DDBJ whole genome shotgun (WGS) entry which is preliminary data.</text>
</comment>
<dbReference type="Proteomes" id="UP000468388">
    <property type="component" value="Unassembled WGS sequence"/>
</dbReference>
<sequence>MNIEQAKRVPLSVILNILGLKQKHPKNAIKGESIPYVRKYLAERGEGSAEADAVRWITIMTALAPKITPVIESIRATSEEKAQFVDGIKPICNPVLIGHLENQGIPLSVAQSYMKEIRVCQKGTKQIFYALGFRNEVGGWSYSNPFRKGFIGKCYITFIRGTQVKPDGIHIFKDDADFMAALIRLENGRMFKDDAIVLNSMANLPRATPYIKGYGYRVVHTWMDNCETGKAATQSLDNFFKTEDRLLHMPMNRVYAPYLGVSPWHMKELGLFDPR</sequence>
<dbReference type="EMBL" id="WRXO01000005">
    <property type="protein sequence ID" value="MVT42408.1"/>
    <property type="molecule type" value="Genomic_DNA"/>
</dbReference>
<evidence type="ECO:0000313" key="2">
    <source>
        <dbReference type="Proteomes" id="UP000468388"/>
    </source>
</evidence>
<protein>
    <recommendedName>
        <fullName evidence="3">DNA primase</fullName>
    </recommendedName>
</protein>
<name>A0A6N8JDF0_9BACT</name>
<organism evidence="1 2">
    <name type="scientific">Chitinophaga oryziterrae</name>
    <dbReference type="NCBI Taxonomy" id="1031224"/>
    <lineage>
        <taxon>Bacteria</taxon>
        <taxon>Pseudomonadati</taxon>
        <taxon>Bacteroidota</taxon>
        <taxon>Chitinophagia</taxon>
        <taxon>Chitinophagales</taxon>
        <taxon>Chitinophagaceae</taxon>
        <taxon>Chitinophaga</taxon>
    </lineage>
</organism>
<evidence type="ECO:0000313" key="1">
    <source>
        <dbReference type="EMBL" id="MVT42408.1"/>
    </source>
</evidence>
<keyword evidence="2" id="KW-1185">Reference proteome</keyword>
<dbReference type="OrthoDB" id="8536512at2"/>
<dbReference type="AlphaFoldDB" id="A0A6N8JDF0"/>